<sequence length="616" mass="67381">MSFQVQGTIQNAGSGRPYGTIPVNDRSSISVNSPIVTVPYTPIPTTSVMVPTTVSQQPSTLQAEMYNRALPRTEVFYSPSSSISDDSDSYSGSPLSSRSDISDTSDVLYRDELSEEDLSDEDLSDEEYEIVTRQGSGFIPLGSGTGLVAPQPSLQQIIQDSVEVPYDSTVANRTSSLAQPSNNAQVIAATTQSMIDSSRREISTLPQATTSLYSSLPRVPTVPTTTALRASPVRLGPPPGGVTSSPLRQINRTSIRTPSRSTLSVTTPSSLTTANNSGNQQRSISTPVIQSRMNATYTPQYQPMSTMRTTPSPIRSTTVTPMDLYTPNIVGSIRTSVALPSMRYPSQASSVQPRSTVQPRTPSRITSVAITPTRRGPEVEGMTERERVEADGRIYISPERLQELSATGKEALNATQLRNLIRPGIQLQQPSGLRSFTDIARQQVSERVERGGTRGVNWQQQRESRATGRGRGKRRQDVDELVESMNAATLESRPRGTLDYEVVTAAPTQTITILNNETIETFIKNEVIDSYNGNPIGTIAEQLGQQIPANPTREQLEYWINTFNANKDQFIRDKATRVIMQAYATAQPQEVNFLVNKIAPELNALVNIPTIQQFGY</sequence>
<feature type="compositionally biased region" description="Low complexity" evidence="1">
    <location>
        <begin position="256"/>
        <end position="273"/>
    </location>
</feature>
<feature type="region of interest" description="Disordered" evidence="1">
    <location>
        <begin position="227"/>
        <end position="287"/>
    </location>
</feature>
<dbReference type="EMBL" id="MN739196">
    <property type="protein sequence ID" value="QHS93100.1"/>
    <property type="molecule type" value="Genomic_DNA"/>
</dbReference>
<dbReference type="AlphaFoldDB" id="A0A6C0BM34"/>
<feature type="compositionally biased region" description="Low complexity" evidence="1">
    <location>
        <begin position="78"/>
        <end position="99"/>
    </location>
</feature>
<feature type="region of interest" description="Disordered" evidence="1">
    <location>
        <begin position="447"/>
        <end position="475"/>
    </location>
</feature>
<accession>A0A6C0BM34</accession>
<evidence type="ECO:0000256" key="1">
    <source>
        <dbReference type="SAM" id="MobiDB-lite"/>
    </source>
</evidence>
<feature type="region of interest" description="Disordered" evidence="1">
    <location>
        <begin position="1"/>
        <end position="26"/>
    </location>
</feature>
<feature type="compositionally biased region" description="Polar residues" evidence="1">
    <location>
        <begin position="1"/>
        <end position="13"/>
    </location>
</feature>
<feature type="region of interest" description="Disordered" evidence="1">
    <location>
        <begin position="77"/>
        <end position="107"/>
    </location>
</feature>
<name>A0A6C0BM34_9ZZZZ</name>
<reference evidence="2" key="1">
    <citation type="journal article" date="2020" name="Nature">
        <title>Giant virus diversity and host interactions through global metagenomics.</title>
        <authorList>
            <person name="Schulz F."/>
            <person name="Roux S."/>
            <person name="Paez-Espino D."/>
            <person name="Jungbluth S."/>
            <person name="Walsh D.A."/>
            <person name="Denef V.J."/>
            <person name="McMahon K.D."/>
            <person name="Konstantinidis K.T."/>
            <person name="Eloe-Fadrosh E.A."/>
            <person name="Kyrpides N.C."/>
            <person name="Woyke T."/>
        </authorList>
    </citation>
    <scope>NUCLEOTIDE SEQUENCE</scope>
    <source>
        <strain evidence="2">GVMAG-M-3300017651-5</strain>
    </source>
</reference>
<proteinExistence type="predicted"/>
<protein>
    <submittedName>
        <fullName evidence="2">Uncharacterized protein</fullName>
    </submittedName>
</protein>
<feature type="compositionally biased region" description="Polar residues" evidence="1">
    <location>
        <begin position="242"/>
        <end position="255"/>
    </location>
</feature>
<organism evidence="2">
    <name type="scientific">viral metagenome</name>
    <dbReference type="NCBI Taxonomy" id="1070528"/>
    <lineage>
        <taxon>unclassified sequences</taxon>
        <taxon>metagenomes</taxon>
        <taxon>organismal metagenomes</taxon>
    </lineage>
</organism>
<feature type="compositionally biased region" description="Polar residues" evidence="1">
    <location>
        <begin position="274"/>
        <end position="287"/>
    </location>
</feature>
<evidence type="ECO:0000313" key="2">
    <source>
        <dbReference type="EMBL" id="QHS93100.1"/>
    </source>
</evidence>